<keyword evidence="1" id="KW-0805">Transcription regulation</keyword>
<evidence type="ECO:0000256" key="2">
    <source>
        <dbReference type="ARBA" id="ARBA00023125"/>
    </source>
</evidence>
<dbReference type="EMBL" id="BAABZQ010000001">
    <property type="protein sequence ID" value="GAA6498365.1"/>
    <property type="molecule type" value="Genomic_DNA"/>
</dbReference>
<dbReference type="CDD" id="cd07377">
    <property type="entry name" value="WHTH_GntR"/>
    <property type="match status" value="1"/>
</dbReference>
<evidence type="ECO:0000256" key="3">
    <source>
        <dbReference type="ARBA" id="ARBA00023163"/>
    </source>
</evidence>
<dbReference type="PROSITE" id="PS50949">
    <property type="entry name" value="HTH_GNTR"/>
    <property type="match status" value="1"/>
</dbReference>
<dbReference type="PANTHER" id="PTHR38445">
    <property type="entry name" value="HTH-TYPE TRANSCRIPTIONAL REPRESSOR YTRA"/>
    <property type="match status" value="1"/>
</dbReference>
<organism evidence="5 6">
    <name type="scientific">Blautia parvula</name>
    <dbReference type="NCBI Taxonomy" id="2877527"/>
    <lineage>
        <taxon>Bacteria</taxon>
        <taxon>Bacillati</taxon>
        <taxon>Bacillota</taxon>
        <taxon>Clostridia</taxon>
        <taxon>Lachnospirales</taxon>
        <taxon>Lachnospiraceae</taxon>
        <taxon>Blautia</taxon>
    </lineage>
</organism>
<name>A0ABQ0BPA2_9FIRM</name>
<dbReference type="PANTHER" id="PTHR38445:SF9">
    <property type="entry name" value="HTH-TYPE TRANSCRIPTIONAL REPRESSOR YTRA"/>
    <property type="match status" value="1"/>
</dbReference>
<keyword evidence="2" id="KW-0238">DNA-binding</keyword>
<evidence type="ECO:0000259" key="4">
    <source>
        <dbReference type="PROSITE" id="PS50949"/>
    </source>
</evidence>
<keyword evidence="3" id="KW-0804">Transcription</keyword>
<evidence type="ECO:0000313" key="5">
    <source>
        <dbReference type="EMBL" id="GAA6498365.1"/>
    </source>
</evidence>
<feature type="domain" description="HTH gntR-type" evidence="4">
    <location>
        <begin position="28"/>
        <end position="96"/>
    </location>
</feature>
<comment type="caution">
    <text evidence="5">The sequence shown here is derived from an EMBL/GenBank/DDBJ whole genome shotgun (WGS) entry which is preliminary data.</text>
</comment>
<dbReference type="Proteomes" id="UP001600941">
    <property type="component" value="Unassembled WGS sequence"/>
</dbReference>
<evidence type="ECO:0000256" key="1">
    <source>
        <dbReference type="ARBA" id="ARBA00023015"/>
    </source>
</evidence>
<dbReference type="SUPFAM" id="SSF46785">
    <property type="entry name" value="Winged helix' DNA-binding domain"/>
    <property type="match status" value="1"/>
</dbReference>
<accession>A0ABQ0BPA2</accession>
<dbReference type="InterPro" id="IPR000524">
    <property type="entry name" value="Tscrpt_reg_HTH_GntR"/>
</dbReference>
<dbReference type="InterPro" id="IPR036388">
    <property type="entry name" value="WH-like_DNA-bd_sf"/>
</dbReference>
<protein>
    <recommendedName>
        <fullName evidence="4">HTH gntR-type domain-containing protein</fullName>
    </recommendedName>
</protein>
<proteinExistence type="predicted"/>
<reference evidence="5 6" key="1">
    <citation type="submission" date="2024-04" db="EMBL/GenBank/DDBJ databases">
        <title>Defined microbial consortia suppress multidrug-resistant proinflammatory Enterobacteriaceae via ecological control.</title>
        <authorList>
            <person name="Furuichi M."/>
            <person name="Kawaguchi T."/>
            <person name="Pust M."/>
            <person name="Yasuma K."/>
            <person name="Plichta D."/>
            <person name="Hasegawa N."/>
            <person name="Ohya T."/>
            <person name="Bhattarai S."/>
            <person name="Sasajima S."/>
            <person name="Aoto Y."/>
            <person name="Tuganbaev T."/>
            <person name="Yaginuma M."/>
            <person name="Ueda M."/>
            <person name="Okahashi N."/>
            <person name="Amafuji K."/>
            <person name="Kiridooshi Y."/>
            <person name="Sugita K."/>
            <person name="Strazar M."/>
            <person name="Skelly A."/>
            <person name="Suda W."/>
            <person name="Hattori M."/>
            <person name="Nakamoto N."/>
            <person name="Caballero S."/>
            <person name="Norman J."/>
            <person name="Olle B."/>
            <person name="Tanoue T."/>
            <person name="Arita M."/>
            <person name="Bucci V."/>
            <person name="Atarashi K."/>
            <person name="Xavier R."/>
            <person name="Honda K."/>
        </authorList>
    </citation>
    <scope>NUCLEOTIDE SEQUENCE [LARGE SCALE GENOMIC DNA]</scope>
    <source>
        <strain evidence="6">k34-0107-D12</strain>
    </source>
</reference>
<sequence>MIQWIYQRIRKFKVVAMEKIEIDKNSGTPLYLQLARQLEQQAADGILVPGERLLSEVRMAEVSGLSVGTVKKAYTWLQDRGVVQKIRGGGAYVQKKQPENGQSRGKSPSDIVEEMFSKVSSCGLPMNRVFLLAQQELVSHFQKKQKICAALVECNIEILHSIAPVVESIPNLTVETYVLEELLSGSRVISSRCDLAFISQSHYQEFIGYADALGIPTETFALVESRETIARLATIPEDQPICILYRSATFLKNARRTLQHLGKTNEQICASEEEMSEAIDNCCRQGMPLIISPDYIEYASAWTLQVVARARKSRSRIIPMEYEIDQGSWMHMVEVVGKMDRQKGNGEI</sequence>
<dbReference type="Gene3D" id="1.10.10.10">
    <property type="entry name" value="Winged helix-like DNA-binding domain superfamily/Winged helix DNA-binding domain"/>
    <property type="match status" value="1"/>
</dbReference>
<dbReference type="Pfam" id="PF00392">
    <property type="entry name" value="GntR"/>
    <property type="match status" value="1"/>
</dbReference>
<evidence type="ECO:0000313" key="6">
    <source>
        <dbReference type="Proteomes" id="UP001600941"/>
    </source>
</evidence>
<dbReference type="SMART" id="SM00345">
    <property type="entry name" value="HTH_GNTR"/>
    <property type="match status" value="1"/>
</dbReference>
<dbReference type="InterPro" id="IPR036390">
    <property type="entry name" value="WH_DNA-bd_sf"/>
</dbReference>
<gene>
    <name evidence="5" type="ORF">K340107D12_11810</name>
</gene>
<keyword evidence="6" id="KW-1185">Reference proteome</keyword>